<evidence type="ECO:0000313" key="2">
    <source>
        <dbReference type="Proteomes" id="UP000619743"/>
    </source>
</evidence>
<gene>
    <name evidence="1" type="ORF">GCM10011369_04140</name>
</gene>
<protein>
    <submittedName>
        <fullName evidence="1">Uncharacterized protein</fullName>
    </submittedName>
</protein>
<keyword evidence="2" id="KW-1185">Reference proteome</keyword>
<organism evidence="1 2">
    <name type="scientific">Neiella marina</name>
    <dbReference type="NCBI Taxonomy" id="508461"/>
    <lineage>
        <taxon>Bacteria</taxon>
        <taxon>Pseudomonadati</taxon>
        <taxon>Pseudomonadota</taxon>
        <taxon>Gammaproteobacteria</taxon>
        <taxon>Alteromonadales</taxon>
        <taxon>Echinimonadaceae</taxon>
        <taxon>Neiella</taxon>
    </lineage>
</organism>
<evidence type="ECO:0000313" key="1">
    <source>
        <dbReference type="EMBL" id="GGA65801.1"/>
    </source>
</evidence>
<dbReference type="RefSeq" id="WP_087504595.1">
    <property type="nucleotide sequence ID" value="NZ_BMDX01000002.1"/>
</dbReference>
<reference evidence="2" key="1">
    <citation type="journal article" date="2019" name="Int. J. Syst. Evol. Microbiol.">
        <title>The Global Catalogue of Microorganisms (GCM) 10K type strain sequencing project: providing services to taxonomists for standard genome sequencing and annotation.</title>
        <authorList>
            <consortium name="The Broad Institute Genomics Platform"/>
            <consortium name="The Broad Institute Genome Sequencing Center for Infectious Disease"/>
            <person name="Wu L."/>
            <person name="Ma J."/>
        </authorList>
    </citation>
    <scope>NUCLEOTIDE SEQUENCE [LARGE SCALE GENOMIC DNA]</scope>
    <source>
        <strain evidence="2">CGMCC 1.10130</strain>
    </source>
</reference>
<name>A0A8J2XL14_9GAMM</name>
<dbReference type="Proteomes" id="UP000619743">
    <property type="component" value="Unassembled WGS sequence"/>
</dbReference>
<dbReference type="EMBL" id="BMDX01000002">
    <property type="protein sequence ID" value="GGA65801.1"/>
    <property type="molecule type" value="Genomic_DNA"/>
</dbReference>
<dbReference type="AlphaFoldDB" id="A0A8J2XL14"/>
<accession>A0A8J2XL14</accession>
<comment type="caution">
    <text evidence="1">The sequence shown here is derived from an EMBL/GenBank/DDBJ whole genome shotgun (WGS) entry which is preliminary data.</text>
</comment>
<proteinExistence type="predicted"/>
<sequence length="72" mass="8139">MIISASIVISALASQPVDVPVYTVNYLHQQQTIELPRYLRQAHQAIHYDVVMDVHQARLRVIESAEQLSKVG</sequence>